<name>A0A845AKG4_9SPHN</name>
<feature type="compositionally biased region" description="Gly residues" evidence="1">
    <location>
        <begin position="71"/>
        <end position="80"/>
    </location>
</feature>
<evidence type="ECO:0000256" key="1">
    <source>
        <dbReference type="SAM" id="MobiDB-lite"/>
    </source>
</evidence>
<sequence length="91" mass="9479">MRLRLGRWLALALELLLGADIMRTAVAPSWSDIGKLAAIAAVRTALNFFLQREIDGAAAREVAATQRSQSSGGGAHGSNDGGDSLAERTAS</sequence>
<proteinExistence type="predicted"/>
<dbReference type="RefSeq" id="WP_160754275.1">
    <property type="nucleotide sequence ID" value="NZ_WTYA01000013.1"/>
</dbReference>
<dbReference type="AlphaFoldDB" id="A0A845AKG4"/>
<dbReference type="OrthoDB" id="9812897at2"/>
<organism evidence="2 3">
    <name type="scientific">Qipengyuania algicida</name>
    <dbReference type="NCBI Taxonomy" id="1836209"/>
    <lineage>
        <taxon>Bacteria</taxon>
        <taxon>Pseudomonadati</taxon>
        <taxon>Pseudomonadota</taxon>
        <taxon>Alphaproteobacteria</taxon>
        <taxon>Sphingomonadales</taxon>
        <taxon>Erythrobacteraceae</taxon>
        <taxon>Qipengyuania</taxon>
    </lineage>
</organism>
<protein>
    <submittedName>
        <fullName evidence="2">DUF1622 domain-containing protein</fullName>
    </submittedName>
</protein>
<dbReference type="Pfam" id="PF07784">
    <property type="entry name" value="DUF1622"/>
    <property type="match status" value="1"/>
</dbReference>
<dbReference type="EMBL" id="WTYA01000013">
    <property type="protein sequence ID" value="MXP29949.1"/>
    <property type="molecule type" value="Genomic_DNA"/>
</dbReference>
<reference evidence="2 3" key="1">
    <citation type="submission" date="2019-12" db="EMBL/GenBank/DDBJ databases">
        <title>Genomic-based taxomic classification of the family Erythrobacteraceae.</title>
        <authorList>
            <person name="Xu L."/>
        </authorList>
    </citation>
    <scope>NUCLEOTIDE SEQUENCE [LARGE SCALE GENOMIC DNA]</scope>
    <source>
        <strain evidence="2 3">KEMB 9005-328</strain>
    </source>
</reference>
<keyword evidence="3" id="KW-1185">Reference proteome</keyword>
<feature type="region of interest" description="Disordered" evidence="1">
    <location>
        <begin position="61"/>
        <end position="91"/>
    </location>
</feature>
<comment type="caution">
    <text evidence="2">The sequence shown here is derived from an EMBL/GenBank/DDBJ whole genome shotgun (WGS) entry which is preliminary data.</text>
</comment>
<dbReference type="InterPro" id="IPR012427">
    <property type="entry name" value="DUF1622"/>
</dbReference>
<gene>
    <name evidence="2" type="ORF">GRI58_14145</name>
</gene>
<dbReference type="Proteomes" id="UP000439780">
    <property type="component" value="Unassembled WGS sequence"/>
</dbReference>
<dbReference type="PANTHER" id="PTHR38468:SF1">
    <property type="entry name" value="SLL0939 PROTEIN"/>
    <property type="match status" value="1"/>
</dbReference>
<dbReference type="PANTHER" id="PTHR38468">
    <property type="entry name" value="SLL0939 PROTEIN"/>
    <property type="match status" value="1"/>
</dbReference>
<evidence type="ECO:0000313" key="2">
    <source>
        <dbReference type="EMBL" id="MXP29949.1"/>
    </source>
</evidence>
<evidence type="ECO:0000313" key="3">
    <source>
        <dbReference type="Proteomes" id="UP000439780"/>
    </source>
</evidence>
<accession>A0A845AKG4</accession>